<accession>A0ACA9LKB7</accession>
<keyword evidence="2" id="KW-1185">Reference proteome</keyword>
<dbReference type="EMBL" id="CAJVPU010004151">
    <property type="protein sequence ID" value="CAG8528585.1"/>
    <property type="molecule type" value="Genomic_DNA"/>
</dbReference>
<protein>
    <submittedName>
        <fullName evidence="1">13916_t:CDS:1</fullName>
    </submittedName>
</protein>
<reference evidence="1" key="1">
    <citation type="submission" date="2021-06" db="EMBL/GenBank/DDBJ databases">
        <authorList>
            <person name="Kallberg Y."/>
            <person name="Tangrot J."/>
            <person name="Rosling A."/>
        </authorList>
    </citation>
    <scope>NUCLEOTIDE SEQUENCE</scope>
    <source>
        <strain evidence="1">IL203A</strain>
    </source>
</reference>
<proteinExistence type="predicted"/>
<feature type="non-terminal residue" evidence="1">
    <location>
        <position position="1"/>
    </location>
</feature>
<name>A0ACA9LKB7_9GLOM</name>
<dbReference type="Proteomes" id="UP000789702">
    <property type="component" value="Unassembled WGS sequence"/>
</dbReference>
<gene>
    <name evidence="1" type="ORF">DHETER_LOCUS4261</name>
</gene>
<evidence type="ECO:0000313" key="2">
    <source>
        <dbReference type="Proteomes" id="UP000789702"/>
    </source>
</evidence>
<comment type="caution">
    <text evidence="1">The sequence shown here is derived from an EMBL/GenBank/DDBJ whole genome shotgun (WGS) entry which is preliminary data.</text>
</comment>
<sequence>SKTYSTSNKLSNIEDGDIEIIVLKDKEANNIITKLFQAVLEVTNN</sequence>
<evidence type="ECO:0000313" key="1">
    <source>
        <dbReference type="EMBL" id="CAG8528585.1"/>
    </source>
</evidence>
<organism evidence="1 2">
    <name type="scientific">Dentiscutata heterogama</name>
    <dbReference type="NCBI Taxonomy" id="1316150"/>
    <lineage>
        <taxon>Eukaryota</taxon>
        <taxon>Fungi</taxon>
        <taxon>Fungi incertae sedis</taxon>
        <taxon>Mucoromycota</taxon>
        <taxon>Glomeromycotina</taxon>
        <taxon>Glomeromycetes</taxon>
        <taxon>Diversisporales</taxon>
        <taxon>Gigasporaceae</taxon>
        <taxon>Dentiscutata</taxon>
    </lineage>
</organism>